<proteinExistence type="predicted"/>
<protein>
    <submittedName>
        <fullName evidence="1">Uncharacterized protein</fullName>
    </submittedName>
</protein>
<evidence type="ECO:0000313" key="1">
    <source>
        <dbReference type="EMBL" id="KAJ2975088.1"/>
    </source>
</evidence>
<organism evidence="1 2">
    <name type="scientific">Zarea fungicola</name>
    <dbReference type="NCBI Taxonomy" id="93591"/>
    <lineage>
        <taxon>Eukaryota</taxon>
        <taxon>Fungi</taxon>
        <taxon>Dikarya</taxon>
        <taxon>Ascomycota</taxon>
        <taxon>Pezizomycotina</taxon>
        <taxon>Sordariomycetes</taxon>
        <taxon>Hypocreomycetidae</taxon>
        <taxon>Hypocreales</taxon>
        <taxon>Cordycipitaceae</taxon>
        <taxon>Zarea</taxon>
    </lineage>
</organism>
<reference evidence="1" key="1">
    <citation type="submission" date="2022-08" db="EMBL/GenBank/DDBJ databases">
        <title>Genome Sequence of Lecanicillium fungicola.</title>
        <authorList>
            <person name="Buettner E."/>
        </authorList>
    </citation>
    <scope>NUCLEOTIDE SEQUENCE</scope>
    <source>
        <strain evidence="1">Babe33</strain>
    </source>
</reference>
<name>A0ACC1N7W8_9HYPO</name>
<sequence>MRMPNHLLETLERTARLSPDNGLLIYAPGEIAIPTKRTYAQLAISAFRLSHLVRRLSTASRGIVLLHLDNHLDHIQWLWAVIAADQVPAISTPFSRDLDQRRKHIQHLQSLLQKSIVITTRSLVPEFLDIPGWKIYTIEDIVANKITTCMTTSVNRKDVNAISADVAVLMLTSGSTGYAKAVILRHDQIIASLRSKSTYHGMDGNDVFFNWVGMDHVANLTEIHLQALALGSDQVHAQAQDLMANPLVFLRLIQRHSVAYTFAPSSFLASVKAALDPILKSTSVGAREGLQDLSSLRCLITGGEAIPTILCSAVVRAFGALGAPAGFLRPGFGMTETCAGSIYSKKCPNSDLEGVREFASVGYAVFGVDRRVTAIGDGRVCNADETGRLEIRGTNVFSGYFNSPKETTKAFTKDGWFITGDLAFVDSQGSLHLVGRATEAISINGVKHYPHAVEQAVENANIGRVAPSYTAVFPYRVAGAASETLCVVYLPSYDPSDAAMRLSTYRSICSTIINTLYVRPYRVLPLTETLLLKSTLGKLSRARIRAAFEAGAYDAEIQRDEELLANAREICTSPSMTAMEKIVHGIVTAVFDSGQLDIGVHQDLFLLGVSSLELAQLRWKLQQKLNKNISIATIINFSTIHRLATVLESPKSTDDAKYDPVVTLRSVGTKTPLWLIHPGVGEVLVFIHLAKHFTDRPVYALRAWGFDGEAPFTGLDEMIGCYREAIQKVQPDGPYAIAGYSYGGTVAFEIAKLLQHDGHETPVLAIIDQPPHIGDRMLQASWGKTLIVISRFLDVFQSPEQEISYMIETQKSAHGTGHGGDADKTRLVEMLLTFASTQRLEALGLDKRRLQAWVDLACNSHKIAQCYEPSGSVREMEVLYGHPIEEVAKSRKQWLETKLSHWANFTQSLKFHQLDGSHYTLLSSQNAPAVAAILKSRLDASAL</sequence>
<comment type="caution">
    <text evidence="1">The sequence shown here is derived from an EMBL/GenBank/DDBJ whole genome shotgun (WGS) entry which is preliminary data.</text>
</comment>
<evidence type="ECO:0000313" key="2">
    <source>
        <dbReference type="Proteomes" id="UP001143910"/>
    </source>
</evidence>
<accession>A0ACC1N7W8</accession>
<keyword evidence="2" id="KW-1185">Reference proteome</keyword>
<dbReference type="EMBL" id="JANJQO010000749">
    <property type="protein sequence ID" value="KAJ2975088.1"/>
    <property type="molecule type" value="Genomic_DNA"/>
</dbReference>
<dbReference type="Proteomes" id="UP001143910">
    <property type="component" value="Unassembled WGS sequence"/>
</dbReference>
<gene>
    <name evidence="1" type="ORF">NQ176_g5713</name>
</gene>